<feature type="domain" description="CdiI immunity protein" evidence="1">
    <location>
        <begin position="3"/>
        <end position="93"/>
    </location>
</feature>
<dbReference type="InterPro" id="IPR041129">
    <property type="entry name" value="CdiI_2"/>
</dbReference>
<keyword evidence="3" id="KW-1185">Reference proteome</keyword>
<dbReference type="Pfam" id="PF18593">
    <property type="entry name" value="CdiI_2"/>
    <property type="match status" value="1"/>
</dbReference>
<reference evidence="2 3" key="1">
    <citation type="submission" date="2014-05" db="EMBL/GenBank/DDBJ databases">
        <title>ATOL: Assembling a taxonomically balanced genome-scale reconstruction of the evolutionary history of the Enterobacteriaceae.</title>
        <authorList>
            <person name="Plunkett G.III."/>
            <person name="Neeno-Eckwall E.C."/>
            <person name="Glasner J.D."/>
            <person name="Perna N.T."/>
        </authorList>
    </citation>
    <scope>NUCLEOTIDE SEQUENCE [LARGE SCALE GENOMIC DNA]</scope>
    <source>
        <strain evidence="2 3">ATCC 33301</strain>
    </source>
</reference>
<accession>A0A085JII1</accession>
<comment type="caution">
    <text evidence="2">The sequence shown here is derived from an EMBL/GenBank/DDBJ whole genome shotgun (WGS) entry which is preliminary data.</text>
</comment>
<dbReference type="Proteomes" id="UP000028602">
    <property type="component" value="Unassembled WGS sequence"/>
</dbReference>
<dbReference type="OrthoDB" id="6624269at2"/>
<protein>
    <recommendedName>
        <fullName evidence="1">CdiI immunity protein domain-containing protein</fullName>
    </recommendedName>
</protein>
<organism evidence="2 3">
    <name type="scientific">Tatumella ptyseos ATCC 33301</name>
    <dbReference type="NCBI Taxonomy" id="1005995"/>
    <lineage>
        <taxon>Bacteria</taxon>
        <taxon>Pseudomonadati</taxon>
        <taxon>Pseudomonadota</taxon>
        <taxon>Gammaproteobacteria</taxon>
        <taxon>Enterobacterales</taxon>
        <taxon>Erwiniaceae</taxon>
        <taxon>Tatumella</taxon>
    </lineage>
</organism>
<dbReference type="RefSeq" id="WP_029991162.1">
    <property type="nucleotide sequence ID" value="NZ_ATMJ01000044.1"/>
</dbReference>
<gene>
    <name evidence="2" type="ORF">GTPT_1366</name>
</gene>
<sequence length="98" mass="11567">MQNFHFLDQLIFGYFNQDADIINDGEDTIEGIVRLFKKSAPDWMLKDLVEEVDDFISAYGDGVEEEFRKRYGFDFSPELWETTAHEFLMTVRQISSEK</sequence>
<dbReference type="AlphaFoldDB" id="A0A085JII1"/>
<evidence type="ECO:0000259" key="1">
    <source>
        <dbReference type="Pfam" id="PF18593"/>
    </source>
</evidence>
<evidence type="ECO:0000313" key="3">
    <source>
        <dbReference type="Proteomes" id="UP000028602"/>
    </source>
</evidence>
<dbReference type="EMBL" id="JMPR01000024">
    <property type="protein sequence ID" value="KFD20277.1"/>
    <property type="molecule type" value="Genomic_DNA"/>
</dbReference>
<name>A0A085JII1_9GAMM</name>
<evidence type="ECO:0000313" key="2">
    <source>
        <dbReference type="EMBL" id="KFD20277.1"/>
    </source>
</evidence>
<proteinExistence type="predicted"/>
<dbReference type="eggNOG" id="ENOG5032SDE">
    <property type="taxonomic scope" value="Bacteria"/>
</dbReference>